<sequence>MGHSKSVWGSAPTDNYAQLAERFRPIFGRIREGAVHRELNRRLLHEEIAWLKDCGFGVVRLPKEEGGLGATLPELFNLLIELSEADSNITQALRIHFGFVERILSLPDGDRRKRWLRRLADGALVGNALTEIGEAKVGSYATTLTGGTDQLRLNGTKFYSTGTLYADWIVVGAAAEDGDIVSAIVPATAEGIGIVDDWAGFGQTLTGSGTTTLLNTPVGGDEVFSRETYTKYGTAFAQMVHLATLAGIARAAARDAAEAVAERRRTYSHAAASRSSEDPQVLQIVGRLHSQAYAAGAIVLQAAESVQRACDAQSVEDASYAESVSIEAEVEVAQAQTIVARLVLEAASSLFDALGASATARSKGLDRYWRNARTIASHNPLVYKERIVGDYAVNAARPPFAWQTGIGTQTPSSHDQTTGDDDERLRPES</sequence>
<evidence type="ECO:0000313" key="7">
    <source>
        <dbReference type="Proteomes" id="UP001596044"/>
    </source>
</evidence>
<dbReference type="Proteomes" id="UP001596044">
    <property type="component" value="Unassembled WGS sequence"/>
</dbReference>
<evidence type="ECO:0000259" key="4">
    <source>
        <dbReference type="Pfam" id="PF02771"/>
    </source>
</evidence>
<evidence type="ECO:0000259" key="5">
    <source>
        <dbReference type="Pfam" id="PF08028"/>
    </source>
</evidence>
<dbReference type="EMBL" id="JBHSMJ010000009">
    <property type="protein sequence ID" value="MFC5448579.1"/>
    <property type="molecule type" value="Genomic_DNA"/>
</dbReference>
<evidence type="ECO:0000256" key="2">
    <source>
        <dbReference type="ARBA" id="ARBA00049661"/>
    </source>
</evidence>
<dbReference type="RefSeq" id="WP_270878245.1">
    <property type="nucleotide sequence ID" value="NZ_JAQFVF010000018.1"/>
</dbReference>
<evidence type="ECO:0000256" key="1">
    <source>
        <dbReference type="ARBA" id="ARBA00023002"/>
    </source>
</evidence>
<comment type="similarity">
    <text evidence="2">Belongs to the HpaH/HsaA monooxygenase family.</text>
</comment>
<dbReference type="InterPro" id="IPR009100">
    <property type="entry name" value="AcylCoA_DH/oxidase_NM_dom_sf"/>
</dbReference>
<keyword evidence="7" id="KW-1185">Reference proteome</keyword>
<dbReference type="InterPro" id="IPR037069">
    <property type="entry name" value="AcylCoA_DH/ox_N_sf"/>
</dbReference>
<dbReference type="Gene3D" id="1.20.140.10">
    <property type="entry name" value="Butyryl-CoA Dehydrogenase, subunit A, domain 3"/>
    <property type="match status" value="1"/>
</dbReference>
<keyword evidence="1" id="KW-0560">Oxidoreductase</keyword>
<feature type="domain" description="Acyl-CoA dehydrogenase C-terminal" evidence="5">
    <location>
        <begin position="242"/>
        <end position="379"/>
    </location>
</feature>
<feature type="domain" description="Acyl-CoA dehydrogenase/oxidase N-terminal" evidence="4">
    <location>
        <begin position="42"/>
        <end position="122"/>
    </location>
</feature>
<dbReference type="InterPro" id="IPR013107">
    <property type="entry name" value="Acyl-CoA_DH_C"/>
</dbReference>
<dbReference type="InterPro" id="IPR013786">
    <property type="entry name" value="AcylCoA_DH/ox_N"/>
</dbReference>
<dbReference type="PANTHER" id="PTHR48083">
    <property type="entry name" value="MEDIUM-CHAIN SPECIFIC ACYL-COA DEHYDROGENASE, MITOCHONDRIAL-RELATED"/>
    <property type="match status" value="1"/>
</dbReference>
<dbReference type="Pfam" id="PF02771">
    <property type="entry name" value="Acyl-CoA_dh_N"/>
    <property type="match status" value="1"/>
</dbReference>
<accession>A0ABW0K5T0</accession>
<dbReference type="SUPFAM" id="SSF56645">
    <property type="entry name" value="Acyl-CoA dehydrogenase NM domain-like"/>
    <property type="match status" value="1"/>
</dbReference>
<reference evidence="7" key="1">
    <citation type="journal article" date="2019" name="Int. J. Syst. Evol. Microbiol.">
        <title>The Global Catalogue of Microorganisms (GCM) 10K type strain sequencing project: providing services to taxonomists for standard genome sequencing and annotation.</title>
        <authorList>
            <consortium name="The Broad Institute Genomics Platform"/>
            <consortium name="The Broad Institute Genome Sequencing Center for Infectious Disease"/>
            <person name="Wu L."/>
            <person name="Ma J."/>
        </authorList>
    </citation>
    <scope>NUCLEOTIDE SEQUENCE [LARGE SCALE GENOMIC DNA]</scope>
    <source>
        <strain evidence="7">KACC 11904</strain>
    </source>
</reference>
<dbReference type="InterPro" id="IPR046373">
    <property type="entry name" value="Acyl-CoA_Oxase/DH_mid-dom_sf"/>
</dbReference>
<dbReference type="Gene3D" id="1.10.540.10">
    <property type="entry name" value="Acyl-CoA dehydrogenase/oxidase, N-terminal domain"/>
    <property type="match status" value="1"/>
</dbReference>
<name>A0ABW0K5T0_9BACL</name>
<gene>
    <name evidence="6" type="ORF">ACFPOG_09915</name>
</gene>
<dbReference type="InterPro" id="IPR036250">
    <property type="entry name" value="AcylCo_DH-like_C"/>
</dbReference>
<proteinExistence type="inferred from homology"/>
<dbReference type="InterPro" id="IPR050741">
    <property type="entry name" value="Acyl-CoA_dehydrogenase"/>
</dbReference>
<dbReference type="Pfam" id="PF08028">
    <property type="entry name" value="Acyl-CoA_dh_2"/>
    <property type="match status" value="1"/>
</dbReference>
<feature type="compositionally biased region" description="Polar residues" evidence="3">
    <location>
        <begin position="405"/>
        <end position="416"/>
    </location>
</feature>
<dbReference type="PANTHER" id="PTHR48083:SF19">
    <property type="entry name" value="FLAVIN-DEPENDENT MONOOXYGENASE, OXYGENASE SUBUNIT HSAA"/>
    <property type="match status" value="1"/>
</dbReference>
<organism evidence="6 7">
    <name type="scientific">Paenibacillus aestuarii</name>
    <dbReference type="NCBI Taxonomy" id="516965"/>
    <lineage>
        <taxon>Bacteria</taxon>
        <taxon>Bacillati</taxon>
        <taxon>Bacillota</taxon>
        <taxon>Bacilli</taxon>
        <taxon>Bacillales</taxon>
        <taxon>Paenibacillaceae</taxon>
        <taxon>Paenibacillus</taxon>
    </lineage>
</organism>
<protein>
    <submittedName>
        <fullName evidence="6">Acyl-CoA dehydrogenase family protein</fullName>
    </submittedName>
</protein>
<feature type="region of interest" description="Disordered" evidence="3">
    <location>
        <begin position="402"/>
        <end position="429"/>
    </location>
</feature>
<comment type="caution">
    <text evidence="6">The sequence shown here is derived from an EMBL/GenBank/DDBJ whole genome shotgun (WGS) entry which is preliminary data.</text>
</comment>
<dbReference type="SUPFAM" id="SSF47203">
    <property type="entry name" value="Acyl-CoA dehydrogenase C-terminal domain-like"/>
    <property type="match status" value="1"/>
</dbReference>
<evidence type="ECO:0000313" key="6">
    <source>
        <dbReference type="EMBL" id="MFC5448579.1"/>
    </source>
</evidence>
<dbReference type="PIRSF" id="PIRSF016578">
    <property type="entry name" value="HsaA"/>
    <property type="match status" value="1"/>
</dbReference>
<evidence type="ECO:0000256" key="3">
    <source>
        <dbReference type="SAM" id="MobiDB-lite"/>
    </source>
</evidence>
<dbReference type="Gene3D" id="2.40.110.10">
    <property type="entry name" value="Butyryl-CoA Dehydrogenase, subunit A, domain 2"/>
    <property type="match status" value="1"/>
</dbReference>